<organism evidence="9 10">
    <name type="scientific">Oceanococcus atlanticus</name>
    <dbReference type="NCBI Taxonomy" id="1317117"/>
    <lineage>
        <taxon>Bacteria</taxon>
        <taxon>Pseudomonadati</taxon>
        <taxon>Pseudomonadota</taxon>
        <taxon>Gammaproteobacteria</taxon>
        <taxon>Chromatiales</taxon>
        <taxon>Oceanococcaceae</taxon>
        <taxon>Oceanococcus</taxon>
    </lineage>
</organism>
<gene>
    <name evidence="9" type="ORF">ATO7_03650</name>
</gene>
<dbReference type="GO" id="GO:0022857">
    <property type="term" value="F:transmembrane transporter activity"/>
    <property type="evidence" value="ECO:0007669"/>
    <property type="project" value="InterPro"/>
</dbReference>
<dbReference type="NCBIfam" id="TIGR01730">
    <property type="entry name" value="RND_mfp"/>
    <property type="match status" value="1"/>
</dbReference>
<dbReference type="PANTHER" id="PTHR30158:SF3">
    <property type="entry name" value="MULTIDRUG EFFLUX PUMP SUBUNIT ACRA-RELATED"/>
    <property type="match status" value="1"/>
</dbReference>
<dbReference type="Pfam" id="PF25967">
    <property type="entry name" value="RND-MFP_C"/>
    <property type="match status" value="1"/>
</dbReference>
<dbReference type="PANTHER" id="PTHR30158">
    <property type="entry name" value="ACRA/E-RELATED COMPONENT OF DRUG EFFLUX TRANSPORTER"/>
    <property type="match status" value="1"/>
</dbReference>
<dbReference type="InterPro" id="IPR058624">
    <property type="entry name" value="MdtA-like_HH"/>
</dbReference>
<evidence type="ECO:0000313" key="9">
    <source>
        <dbReference type="EMBL" id="ORE88939.1"/>
    </source>
</evidence>
<proteinExistence type="inferred from homology"/>
<dbReference type="GO" id="GO:0046677">
    <property type="term" value="P:response to antibiotic"/>
    <property type="evidence" value="ECO:0007669"/>
    <property type="project" value="TreeGrafter"/>
</dbReference>
<dbReference type="SUPFAM" id="SSF111369">
    <property type="entry name" value="HlyD-like secretion proteins"/>
    <property type="match status" value="1"/>
</dbReference>
<dbReference type="Gene3D" id="2.40.50.100">
    <property type="match status" value="1"/>
</dbReference>
<comment type="similarity">
    <text evidence="2">Belongs to the membrane fusion protein (MFP) (TC 8.A.1) family.</text>
</comment>
<dbReference type="GO" id="GO:0005886">
    <property type="term" value="C:plasma membrane"/>
    <property type="evidence" value="ECO:0007669"/>
    <property type="project" value="UniProtKB-SubCell"/>
</dbReference>
<evidence type="ECO:0000259" key="8">
    <source>
        <dbReference type="Pfam" id="PF25967"/>
    </source>
</evidence>
<dbReference type="InterPro" id="IPR058626">
    <property type="entry name" value="MdtA-like_b-barrel"/>
</dbReference>
<evidence type="ECO:0000313" key="10">
    <source>
        <dbReference type="Proteomes" id="UP000192342"/>
    </source>
</evidence>
<evidence type="ECO:0000259" key="7">
    <source>
        <dbReference type="Pfam" id="PF25944"/>
    </source>
</evidence>
<reference evidence="9 10" key="1">
    <citation type="submission" date="2013-04" db="EMBL/GenBank/DDBJ databases">
        <title>Oceanococcus atlanticus 22II-S10r2 Genome Sequencing.</title>
        <authorList>
            <person name="Lai Q."/>
            <person name="Li G."/>
            <person name="Shao Z."/>
        </authorList>
    </citation>
    <scope>NUCLEOTIDE SEQUENCE [LARGE SCALE GENOMIC DNA]</scope>
    <source>
        <strain evidence="9 10">22II-S10r2</strain>
    </source>
</reference>
<evidence type="ECO:0000259" key="5">
    <source>
        <dbReference type="Pfam" id="PF25876"/>
    </source>
</evidence>
<feature type="domain" description="Multidrug resistance protein MdtA-like alpha-helical hairpin" evidence="5">
    <location>
        <begin position="112"/>
        <end position="181"/>
    </location>
</feature>
<keyword evidence="4" id="KW-0732">Signal</keyword>
<feature type="domain" description="Multidrug resistance protein MdtA-like beta-barrel" evidence="7">
    <location>
        <begin position="218"/>
        <end position="308"/>
    </location>
</feature>
<evidence type="ECO:0000259" key="6">
    <source>
        <dbReference type="Pfam" id="PF25917"/>
    </source>
</evidence>
<comment type="caution">
    <text evidence="9">The sequence shown here is derived from an EMBL/GenBank/DDBJ whole genome shotgun (WGS) entry which is preliminary data.</text>
</comment>
<evidence type="ECO:0000256" key="4">
    <source>
        <dbReference type="SAM" id="SignalP"/>
    </source>
</evidence>
<name>A0A1Y1SIB6_9GAMM</name>
<dbReference type="FunFam" id="2.40.420.20:FF:000001">
    <property type="entry name" value="Efflux RND transporter periplasmic adaptor subunit"/>
    <property type="match status" value="1"/>
</dbReference>
<dbReference type="Proteomes" id="UP000192342">
    <property type="component" value="Unassembled WGS sequence"/>
</dbReference>
<feature type="domain" description="Multidrug resistance protein MdtA-like C-terminal permuted SH3" evidence="8">
    <location>
        <begin position="312"/>
        <end position="374"/>
    </location>
</feature>
<dbReference type="Gene3D" id="2.40.420.20">
    <property type="match status" value="1"/>
</dbReference>
<comment type="subcellular location">
    <subcellularLocation>
        <location evidence="1">Cell inner membrane</location>
        <topology evidence="1">Lipid-anchor</topology>
    </subcellularLocation>
</comment>
<dbReference type="AlphaFoldDB" id="A0A1Y1SIB6"/>
<feature type="coiled-coil region" evidence="3">
    <location>
        <begin position="105"/>
        <end position="177"/>
    </location>
</feature>
<keyword evidence="10" id="KW-1185">Reference proteome</keyword>
<dbReference type="Gene3D" id="1.10.287.470">
    <property type="entry name" value="Helix hairpin bin"/>
    <property type="match status" value="1"/>
</dbReference>
<dbReference type="EMBL" id="AQQV01000001">
    <property type="protein sequence ID" value="ORE88939.1"/>
    <property type="molecule type" value="Genomic_DNA"/>
</dbReference>
<dbReference type="Pfam" id="PF25876">
    <property type="entry name" value="HH_MFP_RND"/>
    <property type="match status" value="1"/>
</dbReference>
<dbReference type="InterPro" id="IPR058625">
    <property type="entry name" value="MdtA-like_BSH"/>
</dbReference>
<keyword evidence="3" id="KW-0175">Coiled coil</keyword>
<protein>
    <submittedName>
        <fullName evidence="9">Multidrug efflux pump</fullName>
    </submittedName>
</protein>
<feature type="chain" id="PRO_5012440516" evidence="4">
    <location>
        <begin position="31"/>
        <end position="410"/>
    </location>
</feature>
<dbReference type="OrthoDB" id="9800613at2"/>
<feature type="signal peptide" evidence="4">
    <location>
        <begin position="1"/>
        <end position="30"/>
    </location>
</feature>
<dbReference type="RefSeq" id="WP_083559622.1">
    <property type="nucleotide sequence ID" value="NZ_AQQV01000001.1"/>
</dbReference>
<evidence type="ECO:0000256" key="2">
    <source>
        <dbReference type="ARBA" id="ARBA00009477"/>
    </source>
</evidence>
<evidence type="ECO:0000256" key="3">
    <source>
        <dbReference type="SAM" id="Coils"/>
    </source>
</evidence>
<dbReference type="Pfam" id="PF25944">
    <property type="entry name" value="Beta-barrel_RND"/>
    <property type="match status" value="1"/>
</dbReference>
<sequence>MSCSPIARGRVRSHIHPAALLLLAVAGVTACSDSSAPPSDESAELQVGVFTLRNQAVEVTTDLPGRTTPYRVAQVRPQVGGVIQQRRFEEGARVEAGELLYQLDDKVYRAQVEQAKAELDKAQATVQSVEANTRRIREVVGSGAVSQQEFDDARARLAEAKADVELARARLETARIDLEYTRIAASIDGRIGRSFVTEGALVTANQSAELAQITQLDPIYVDIPRSSAEVLALRQALAEGRLQQAESGRTQVRLMLEDGSEYSHSGELQFSDVTVDRDTGSVTLRAIFPNPDHQLLPGMYVQARVTEGVQTQALLVPQQGVTRDRQGQATALRVNADGSVEKRVLQADKAIGQFWLISEGLSAGDQVIVNQLQRVSPGDQVTTEDAGIQPYAAAGEQGARLSAATEASNG</sequence>
<dbReference type="Pfam" id="PF25917">
    <property type="entry name" value="BSH_RND"/>
    <property type="match status" value="1"/>
</dbReference>
<feature type="domain" description="Multidrug resistance protein MdtA-like barrel-sandwich hybrid" evidence="6">
    <location>
        <begin position="71"/>
        <end position="213"/>
    </location>
</feature>
<evidence type="ECO:0000256" key="1">
    <source>
        <dbReference type="ARBA" id="ARBA00004519"/>
    </source>
</evidence>
<accession>A0A1Y1SIB6</accession>
<dbReference type="InterPro" id="IPR058627">
    <property type="entry name" value="MdtA-like_C"/>
</dbReference>
<dbReference type="Gene3D" id="2.40.30.170">
    <property type="match status" value="1"/>
</dbReference>
<dbReference type="STRING" id="1317117.ATO7_03650"/>
<dbReference type="InterPro" id="IPR006143">
    <property type="entry name" value="RND_pump_MFP"/>
</dbReference>